<dbReference type="SUPFAM" id="SSF69255">
    <property type="entry name" value="gp5 N-terminal domain-like"/>
    <property type="match status" value="1"/>
</dbReference>
<dbReference type="EMBL" id="JARXVH010000002">
    <property type="protein sequence ID" value="MDH6214286.1"/>
    <property type="molecule type" value="Genomic_DNA"/>
</dbReference>
<dbReference type="RefSeq" id="WP_280875338.1">
    <property type="nucleotide sequence ID" value="NZ_JARXVH010000002.1"/>
</dbReference>
<proteinExistence type="predicted"/>
<evidence type="ECO:0000313" key="3">
    <source>
        <dbReference type="EMBL" id="MDH6214286.1"/>
    </source>
</evidence>
<protein>
    <recommendedName>
        <fullName evidence="2">Gp5/Type VI secretion system Vgr protein OB-fold domain-containing protein</fullName>
    </recommendedName>
</protein>
<feature type="region of interest" description="Disordered" evidence="1">
    <location>
        <begin position="107"/>
        <end position="127"/>
    </location>
</feature>
<comment type="caution">
    <text evidence="3">The sequence shown here is derived from an EMBL/GenBank/DDBJ whole genome shotgun (WGS) entry which is preliminary data.</text>
</comment>
<feature type="compositionally biased region" description="Polar residues" evidence="1">
    <location>
        <begin position="118"/>
        <end position="127"/>
    </location>
</feature>
<dbReference type="Pfam" id="PF04717">
    <property type="entry name" value="Phage_base_V"/>
    <property type="match status" value="1"/>
</dbReference>
<name>A0ABT6LFA1_9ACTN</name>
<sequence length="215" mass="23496">MTLELERVVADLADKVECRFYGKYRGIVRDNEDPSRLGRLKVSVPSVLGPDVVTGWATPCVPFGGAADQGFLFVPELTAGVWVEFEEGDLEFPIWVGAYWTAPDAVSQLPKPQENDGTEQSEVQNPPTRKIIKTRKGHTLQFEDRDGAESVLVREGVKGHLITLTQDGIRITDATGNAIEMTDSAMTLHAAVPFTIDAPGQPVQIVCDTVDFKKG</sequence>
<reference evidence="3 4" key="1">
    <citation type="submission" date="2023-04" db="EMBL/GenBank/DDBJ databases">
        <title>Forest soil microbial communities from Buena Vista Peninsula, Colon Province, Panama.</title>
        <authorList>
            <person name="Bouskill N."/>
        </authorList>
    </citation>
    <scope>NUCLEOTIDE SEQUENCE [LARGE SCALE GENOMIC DNA]</scope>
    <source>
        <strain evidence="3 4">GGS1</strain>
    </source>
</reference>
<evidence type="ECO:0000313" key="4">
    <source>
        <dbReference type="Proteomes" id="UP001160499"/>
    </source>
</evidence>
<dbReference type="Gene3D" id="2.40.50.230">
    <property type="entry name" value="Gp5 N-terminal domain"/>
    <property type="match status" value="1"/>
</dbReference>
<dbReference type="Proteomes" id="UP001160499">
    <property type="component" value="Unassembled WGS sequence"/>
</dbReference>
<evidence type="ECO:0000256" key="1">
    <source>
        <dbReference type="SAM" id="MobiDB-lite"/>
    </source>
</evidence>
<keyword evidence="4" id="KW-1185">Reference proteome</keyword>
<dbReference type="InterPro" id="IPR037026">
    <property type="entry name" value="Vgr_OB-fold_dom_sf"/>
</dbReference>
<accession>A0ABT6LFA1</accession>
<gene>
    <name evidence="3" type="ORF">M2283_001569</name>
</gene>
<feature type="domain" description="Gp5/Type VI secretion system Vgr protein OB-fold" evidence="2">
    <location>
        <begin position="24"/>
        <end position="100"/>
    </location>
</feature>
<evidence type="ECO:0000259" key="2">
    <source>
        <dbReference type="Pfam" id="PF04717"/>
    </source>
</evidence>
<organism evidence="3 4">
    <name type="scientific">Streptomyces pseudovenezuelae</name>
    <dbReference type="NCBI Taxonomy" id="67350"/>
    <lineage>
        <taxon>Bacteria</taxon>
        <taxon>Bacillati</taxon>
        <taxon>Actinomycetota</taxon>
        <taxon>Actinomycetes</taxon>
        <taxon>Kitasatosporales</taxon>
        <taxon>Streptomycetaceae</taxon>
        <taxon>Streptomyces</taxon>
        <taxon>Streptomyces aurantiacus group</taxon>
    </lineage>
</organism>
<dbReference type="InterPro" id="IPR006531">
    <property type="entry name" value="Gp5/Vgr_OB"/>
</dbReference>